<name>A0A1D3JXX1_PSEVE</name>
<evidence type="ECO:0008006" key="3">
    <source>
        <dbReference type="Google" id="ProtNLM"/>
    </source>
</evidence>
<dbReference type="AlphaFoldDB" id="A0A1D3JXX1"/>
<protein>
    <recommendedName>
        <fullName evidence="3">AraC family transcriptional regulator</fullName>
    </recommendedName>
</protein>
<reference evidence="2" key="1">
    <citation type="submission" date="2016-07" db="EMBL/GenBank/DDBJ databases">
        <authorList>
            <person name="Florea S."/>
            <person name="Webb J.S."/>
            <person name="Jaromczyk J."/>
            <person name="Schardl C.L."/>
        </authorList>
    </citation>
    <scope>NUCLEOTIDE SEQUENCE [LARGE SCALE GENOMIC DNA]</scope>
    <source>
        <strain evidence="2">1YdBTEX2</strain>
    </source>
</reference>
<sequence>MHSQTQHFDQIIEHAASLRHWSQHYDKLTPSAFHGYLQDVQLQGVRLLRETMSSGVAQHTHTPARCINLLLPVNLPGPSDIAPNRSILADGLNFLPYDGDFFFIAPPDTDYIV</sequence>
<dbReference type="RefSeq" id="WP_017849121.1">
    <property type="nucleotide sequence ID" value="NZ_AOUH01000038.1"/>
</dbReference>
<evidence type="ECO:0000313" key="2">
    <source>
        <dbReference type="Proteomes" id="UP000245431"/>
    </source>
</evidence>
<proteinExistence type="predicted"/>
<dbReference type="Proteomes" id="UP000245431">
    <property type="component" value="Chromosome PVE_r1"/>
</dbReference>
<gene>
    <name evidence="1" type="ORF">PVE_R1G3060</name>
</gene>
<evidence type="ECO:0000313" key="1">
    <source>
        <dbReference type="EMBL" id="SBW80943.1"/>
    </source>
</evidence>
<organism evidence="1 2">
    <name type="scientific">Pseudomonas veronii 1YdBTEX2</name>
    <dbReference type="NCBI Taxonomy" id="1295141"/>
    <lineage>
        <taxon>Bacteria</taxon>
        <taxon>Pseudomonadati</taxon>
        <taxon>Pseudomonadota</taxon>
        <taxon>Gammaproteobacteria</taxon>
        <taxon>Pseudomonadales</taxon>
        <taxon>Pseudomonadaceae</taxon>
        <taxon>Pseudomonas</taxon>
    </lineage>
</organism>
<dbReference type="EMBL" id="LT599583">
    <property type="protein sequence ID" value="SBW80943.1"/>
    <property type="molecule type" value="Genomic_DNA"/>
</dbReference>
<accession>A0A1D3JXX1</accession>